<dbReference type="RefSeq" id="WP_100714003.1">
    <property type="nucleotide sequence ID" value="NZ_NPDY01000009.1"/>
</dbReference>
<evidence type="ECO:0008006" key="5">
    <source>
        <dbReference type="Google" id="ProtNLM"/>
    </source>
</evidence>
<comment type="caution">
    <text evidence="2">The sequence shown here is derived from an EMBL/GenBank/DDBJ whole genome shotgun (WGS) entry which is preliminary data.</text>
</comment>
<protein>
    <recommendedName>
        <fullName evidence="5">Alginate export domain-containing protein</fullName>
    </recommendedName>
</protein>
<dbReference type="EMBL" id="NPDY01000009">
    <property type="protein sequence ID" value="PJZ69441.1"/>
    <property type="molecule type" value="Genomic_DNA"/>
</dbReference>
<keyword evidence="3" id="KW-1185">Reference proteome</keyword>
<accession>A0A2M9ZJN7</accession>
<sequence length="485" mass="54510">MRTLGLFLGWSLYLFCNLEIFAETKKEEKTLYKMQLGFMGFRAHSVYKENGLFGETLEQQKAGVALPIFLEGFLQSTEREYQVELSLSLLGDPDGSVRIFPGKNSYISLLTKDVSLGIGRKSDPEAFPSFKSWSDGVEGLFIESRNFAGVKLRLDLLDLYRGFPLRETKWLQSAASFLPDAARTKLSFPDFETGENNLRTVERDLSFRYRAGFHLEGRNVLNSIGSLYYLFQVRYISLGNWGRFSRDTLEARGGEKSGDNDYLTHWQFGSGWTGRIVFFGLDTMFSRGLDKTAAHPQRSEKSLAISGEAVRISAGTYGDWGSFRIHGFLSDPDKRASNGEILELGFVGMGNRPFSNPLLQQIWRVAPSAWIGEHGLEKVTGSGLGPRPAGVIGAYLQFREQYWEVTLQANLLSFLKDSEGSSGSWSLSKRGISSDFIREASVQIGHRLLPAQNTLLCIEVGGMEAGPHPFVRQSYLYLYWSWQVL</sequence>
<reference evidence="3 4" key="1">
    <citation type="submission" date="2017-07" db="EMBL/GenBank/DDBJ databases">
        <title>Leptospira spp. isolated from tropical soils.</title>
        <authorList>
            <person name="Thibeaux R."/>
            <person name="Iraola G."/>
            <person name="Ferres I."/>
            <person name="Bierque E."/>
            <person name="Girault D."/>
            <person name="Soupe-Gilbert M.-E."/>
            <person name="Picardeau M."/>
            <person name="Goarant C."/>
        </authorList>
    </citation>
    <scope>NUCLEOTIDE SEQUENCE [LARGE SCALE GENOMIC DNA]</scope>
    <source>
        <strain evidence="2 4">FH1-B-B1</strain>
        <strain evidence="1 3">FH1-B-C1</strain>
    </source>
</reference>
<evidence type="ECO:0000313" key="4">
    <source>
        <dbReference type="Proteomes" id="UP000231990"/>
    </source>
</evidence>
<gene>
    <name evidence="1" type="ORF">CH360_10525</name>
    <name evidence="2" type="ORF">CH373_15185</name>
</gene>
<evidence type="ECO:0000313" key="3">
    <source>
        <dbReference type="Proteomes" id="UP000231962"/>
    </source>
</evidence>
<organism evidence="2 4">
    <name type="scientific">Leptospira perolatii</name>
    <dbReference type="NCBI Taxonomy" id="2023191"/>
    <lineage>
        <taxon>Bacteria</taxon>
        <taxon>Pseudomonadati</taxon>
        <taxon>Spirochaetota</taxon>
        <taxon>Spirochaetia</taxon>
        <taxon>Leptospirales</taxon>
        <taxon>Leptospiraceae</taxon>
        <taxon>Leptospira</taxon>
    </lineage>
</organism>
<evidence type="ECO:0000313" key="2">
    <source>
        <dbReference type="EMBL" id="PJZ72266.1"/>
    </source>
</evidence>
<name>A0A2M9ZJN7_9LEPT</name>
<dbReference type="NCBIfam" id="NF047476">
    <property type="entry name" value="LA_2168_fam"/>
    <property type="match status" value="1"/>
</dbReference>
<dbReference type="AlphaFoldDB" id="A0A2M9ZJN7"/>
<evidence type="ECO:0000313" key="1">
    <source>
        <dbReference type="EMBL" id="PJZ69441.1"/>
    </source>
</evidence>
<proteinExistence type="predicted"/>
<dbReference type="Proteomes" id="UP000231990">
    <property type="component" value="Unassembled WGS sequence"/>
</dbReference>
<dbReference type="OrthoDB" id="340118at2"/>
<dbReference type="Proteomes" id="UP000231962">
    <property type="component" value="Unassembled WGS sequence"/>
</dbReference>
<dbReference type="EMBL" id="NPDZ01000011">
    <property type="protein sequence ID" value="PJZ72266.1"/>
    <property type="molecule type" value="Genomic_DNA"/>
</dbReference>